<gene>
    <name evidence="1" type="ORF">FHS03_004864</name>
</gene>
<name>A0A7W5BEP5_9BURK</name>
<dbReference type="AlphaFoldDB" id="A0A7W5BEP5"/>
<evidence type="ECO:0008006" key="3">
    <source>
        <dbReference type="Google" id="ProtNLM"/>
    </source>
</evidence>
<reference evidence="1 2" key="1">
    <citation type="submission" date="2020-08" db="EMBL/GenBank/DDBJ databases">
        <title>Genomic Encyclopedia of Type Strains, Phase III (KMG-III): the genomes of soil and plant-associated and newly described type strains.</title>
        <authorList>
            <person name="Whitman W."/>
        </authorList>
    </citation>
    <scope>NUCLEOTIDE SEQUENCE [LARGE SCALE GENOMIC DNA]</scope>
    <source>
        <strain evidence="1 2">CECT 8897</strain>
    </source>
</reference>
<dbReference type="RefSeq" id="WP_183443463.1">
    <property type="nucleotide sequence ID" value="NZ_JACHXD010000020.1"/>
</dbReference>
<evidence type="ECO:0000313" key="1">
    <source>
        <dbReference type="EMBL" id="MBB3121772.1"/>
    </source>
</evidence>
<keyword evidence="2" id="KW-1185">Reference proteome</keyword>
<evidence type="ECO:0000313" key="2">
    <source>
        <dbReference type="Proteomes" id="UP000541535"/>
    </source>
</evidence>
<comment type="caution">
    <text evidence="1">The sequence shown here is derived from an EMBL/GenBank/DDBJ whole genome shotgun (WGS) entry which is preliminary data.</text>
</comment>
<proteinExistence type="predicted"/>
<dbReference type="EMBL" id="JACHXD010000020">
    <property type="protein sequence ID" value="MBB3121772.1"/>
    <property type="molecule type" value="Genomic_DNA"/>
</dbReference>
<dbReference type="Pfam" id="PF07377">
    <property type="entry name" value="DUF1493"/>
    <property type="match status" value="1"/>
</dbReference>
<protein>
    <recommendedName>
        <fullName evidence="3">DUF1493 family protein</fullName>
    </recommendedName>
</protein>
<accession>A0A7W5BEP5</accession>
<dbReference type="Proteomes" id="UP000541535">
    <property type="component" value="Unassembled WGS sequence"/>
</dbReference>
<organism evidence="1 2">
    <name type="scientific">Pseudoduganella violacea</name>
    <dbReference type="NCBI Taxonomy" id="1715466"/>
    <lineage>
        <taxon>Bacteria</taxon>
        <taxon>Pseudomonadati</taxon>
        <taxon>Pseudomonadota</taxon>
        <taxon>Betaproteobacteria</taxon>
        <taxon>Burkholderiales</taxon>
        <taxon>Oxalobacteraceae</taxon>
        <taxon>Telluria group</taxon>
        <taxon>Pseudoduganella</taxon>
    </lineage>
</organism>
<sequence length="126" mass="14282">MSGLTPVLINFLKLCGLRQSRIDNCDLNTRLYHDLGIYGEVAEGCMEVLVNAYQVDMTNFDFKTYFPLEFPGKTGVSRFLLWQIPFARRIVERKADYSPLTLGMIEAIIHSKQWPSSCSVSNNGQA</sequence>
<dbReference type="InterPro" id="IPR010862">
    <property type="entry name" value="DUF1493"/>
</dbReference>